<dbReference type="GO" id="GO:0015562">
    <property type="term" value="F:efflux transmembrane transporter activity"/>
    <property type="evidence" value="ECO:0007669"/>
    <property type="project" value="InterPro"/>
</dbReference>
<dbReference type="SUPFAM" id="SSF56954">
    <property type="entry name" value="Outer membrane efflux proteins (OEP)"/>
    <property type="match status" value="1"/>
</dbReference>
<evidence type="ECO:0000256" key="5">
    <source>
        <dbReference type="ARBA" id="ARBA00023136"/>
    </source>
</evidence>
<dbReference type="InterPro" id="IPR003423">
    <property type="entry name" value="OMP_efflux"/>
</dbReference>
<proteinExistence type="inferred from homology"/>
<dbReference type="Gene3D" id="1.20.1600.10">
    <property type="entry name" value="Outer membrane efflux proteins (OEP)"/>
    <property type="match status" value="1"/>
</dbReference>
<organism evidence="9">
    <name type="scientific">Halomonas sp. RT37</name>
    <dbReference type="NCBI Taxonomy" id="2950872"/>
    <lineage>
        <taxon>Bacteria</taxon>
        <taxon>Pseudomonadati</taxon>
        <taxon>Pseudomonadota</taxon>
        <taxon>Gammaproteobacteria</taxon>
        <taxon>Oceanospirillales</taxon>
        <taxon>Halomonadaceae</taxon>
        <taxon>Halomonas</taxon>
    </lineage>
</organism>
<gene>
    <name evidence="9" type="ORF">NFG58_06800</name>
</gene>
<evidence type="ECO:0000313" key="9">
    <source>
        <dbReference type="EMBL" id="XBO72409.1"/>
    </source>
</evidence>
<evidence type="ECO:0000256" key="7">
    <source>
        <dbReference type="PIRNR" id="PIRNR001892"/>
    </source>
</evidence>
<dbReference type="InterPro" id="IPR028351">
    <property type="entry name" value="CyaE"/>
</dbReference>
<dbReference type="RefSeq" id="WP_286985200.1">
    <property type="nucleotide sequence ID" value="NZ_CP098827.1"/>
</dbReference>
<dbReference type="GO" id="GO:0031640">
    <property type="term" value="P:killing of cells of another organism"/>
    <property type="evidence" value="ECO:0007669"/>
    <property type="project" value="UniProtKB-KW"/>
</dbReference>
<keyword evidence="7" id="KW-0204">Cytolysis</keyword>
<dbReference type="PIRSF" id="PIRSF001892">
    <property type="entry name" value="CyaE"/>
    <property type="match status" value="1"/>
</dbReference>
<evidence type="ECO:0000256" key="1">
    <source>
        <dbReference type="ARBA" id="ARBA00007613"/>
    </source>
</evidence>
<comment type="subcellular location">
    <subcellularLocation>
        <location evidence="7">Cell outer membrane</location>
        <topology evidence="7">Peripheral membrane protein</topology>
    </subcellularLocation>
</comment>
<dbReference type="PANTHER" id="PTHR30026:SF20">
    <property type="entry name" value="OUTER MEMBRANE PROTEIN TOLC"/>
    <property type="match status" value="1"/>
</dbReference>
<evidence type="ECO:0000256" key="3">
    <source>
        <dbReference type="ARBA" id="ARBA00022452"/>
    </source>
</evidence>
<name>A0AAU7KLE8_9GAMM</name>
<keyword evidence="4" id="KW-0812">Transmembrane</keyword>
<keyword evidence="6 7" id="KW-0998">Cell outer membrane</keyword>
<dbReference type="Pfam" id="PF02321">
    <property type="entry name" value="OEP"/>
    <property type="match status" value="2"/>
</dbReference>
<evidence type="ECO:0000256" key="2">
    <source>
        <dbReference type="ARBA" id="ARBA00022448"/>
    </source>
</evidence>
<comment type="function">
    <text evidence="7">CyaE is necessary for transport of calmodulin-sensitive adenylate cyclase-hemolysin (cyclolysin).</text>
</comment>
<dbReference type="GO" id="GO:1990281">
    <property type="term" value="C:efflux pump complex"/>
    <property type="evidence" value="ECO:0007669"/>
    <property type="project" value="TreeGrafter"/>
</dbReference>
<feature type="coiled-coil region" evidence="8">
    <location>
        <begin position="149"/>
        <end position="176"/>
    </location>
</feature>
<keyword evidence="8" id="KW-0175">Coiled coil</keyword>
<comment type="similarity">
    <text evidence="1 7">Belongs to the outer membrane factor (OMF) (TC 1.B.17) family.</text>
</comment>
<dbReference type="InterPro" id="IPR010130">
    <property type="entry name" value="T1SS_OMP_TolC"/>
</dbReference>
<keyword evidence="3" id="KW-1134">Transmembrane beta strand</keyword>
<keyword evidence="7" id="KW-0354">Hemolysis</keyword>
<dbReference type="NCBIfam" id="TIGR01844">
    <property type="entry name" value="type_I_sec_TolC"/>
    <property type="match status" value="1"/>
</dbReference>
<dbReference type="GO" id="GO:0009279">
    <property type="term" value="C:cell outer membrane"/>
    <property type="evidence" value="ECO:0007669"/>
    <property type="project" value="UniProtKB-SubCell"/>
</dbReference>
<evidence type="ECO:0000256" key="6">
    <source>
        <dbReference type="ARBA" id="ARBA00023237"/>
    </source>
</evidence>
<reference evidence="9" key="1">
    <citation type="submission" date="2022-06" db="EMBL/GenBank/DDBJ databases">
        <title>A novel DMS-producing enzyme.</title>
        <authorList>
            <person name="Zhang Y."/>
        </authorList>
    </citation>
    <scope>NUCLEOTIDE SEQUENCE</scope>
    <source>
        <strain evidence="9">RT37</strain>
    </source>
</reference>
<dbReference type="PANTHER" id="PTHR30026">
    <property type="entry name" value="OUTER MEMBRANE PROTEIN TOLC"/>
    <property type="match status" value="1"/>
</dbReference>
<dbReference type="GO" id="GO:0015288">
    <property type="term" value="F:porin activity"/>
    <property type="evidence" value="ECO:0007669"/>
    <property type="project" value="TreeGrafter"/>
</dbReference>
<protein>
    <recommendedName>
        <fullName evidence="7">Protein CyaE</fullName>
    </recommendedName>
</protein>
<evidence type="ECO:0000256" key="8">
    <source>
        <dbReference type="SAM" id="Coils"/>
    </source>
</evidence>
<dbReference type="EMBL" id="CP098827">
    <property type="protein sequence ID" value="XBO72409.1"/>
    <property type="molecule type" value="Genomic_DNA"/>
</dbReference>
<dbReference type="InterPro" id="IPR051906">
    <property type="entry name" value="TolC-like"/>
</dbReference>
<accession>A0AAU7KLE8</accession>
<dbReference type="AlphaFoldDB" id="A0AAU7KLE8"/>
<sequence length="455" mass="50685">MHLNKLAFGLALGGWACLLAPSVLAESLLELHELAVDSDPQFQADFHGKQATDERYYQARSALLPQINVNVERSEISQDIVSTDNEVYGSGSTSYPTTVYGVSLEQSIYDYSRWAAFGQAKLEIQQAASELEVSRQDLYLRVAERYFAVLALSENLSFLQAEKKQVQTNLEQVRARFEDGLIREIDLLDAQARFLQVEARELDVANRLRDALNALAEVSGVRPVELSLVDEDLTLASPEPSSVEAWIELAMQRNPRLSAARLAVEVANQQVKVSRGGHYPTLDLSLDYDNDETEGSLFGGGSEVETQTIRVGLDVPVYSGGRVSSEVREGTRLIEAGQARLEQVRRELDREIRAAFEGIVTAMSRVRALSESLSANQRIVEYRQVAYESGVMPVLELLDAERDLFFARSELASARYDYLISVLRLKHAAGVINGEDLAEIDAHMNDRMDLLAFQH</sequence>
<keyword evidence="2 7" id="KW-0813">Transport</keyword>
<keyword evidence="5 7" id="KW-0472">Membrane</keyword>
<evidence type="ECO:0000256" key="4">
    <source>
        <dbReference type="ARBA" id="ARBA00022692"/>
    </source>
</evidence>